<keyword evidence="3" id="KW-1185">Reference proteome</keyword>
<evidence type="ECO:0000313" key="2">
    <source>
        <dbReference type="EMBL" id="MQL81255.1"/>
    </source>
</evidence>
<evidence type="ECO:0000259" key="1">
    <source>
        <dbReference type="Pfam" id="PF10536"/>
    </source>
</evidence>
<organism evidence="2 3">
    <name type="scientific">Colocasia esculenta</name>
    <name type="common">Wild taro</name>
    <name type="synonym">Arum esculentum</name>
    <dbReference type="NCBI Taxonomy" id="4460"/>
    <lineage>
        <taxon>Eukaryota</taxon>
        <taxon>Viridiplantae</taxon>
        <taxon>Streptophyta</taxon>
        <taxon>Embryophyta</taxon>
        <taxon>Tracheophyta</taxon>
        <taxon>Spermatophyta</taxon>
        <taxon>Magnoliopsida</taxon>
        <taxon>Liliopsida</taxon>
        <taxon>Araceae</taxon>
        <taxon>Aroideae</taxon>
        <taxon>Colocasieae</taxon>
        <taxon>Colocasia</taxon>
    </lineage>
</organism>
<dbReference type="EMBL" id="NMUH01000556">
    <property type="protein sequence ID" value="MQL81255.1"/>
    <property type="molecule type" value="Genomic_DNA"/>
</dbReference>
<accession>A0A843UCN2</accession>
<reference evidence="2" key="1">
    <citation type="submission" date="2017-07" db="EMBL/GenBank/DDBJ databases">
        <title>Taro Niue Genome Assembly and Annotation.</title>
        <authorList>
            <person name="Atibalentja N."/>
            <person name="Keating K."/>
            <person name="Fields C.J."/>
        </authorList>
    </citation>
    <scope>NUCLEOTIDE SEQUENCE</scope>
    <source>
        <strain evidence="2">Niue_2</strain>
        <tissue evidence="2">Leaf</tissue>
    </source>
</reference>
<protein>
    <recommendedName>
        <fullName evidence="1">Aminotransferase-like plant mobile domain-containing protein</fullName>
    </recommendedName>
</protein>
<name>A0A843UCN2_COLES</name>
<feature type="domain" description="Aminotransferase-like plant mobile" evidence="1">
    <location>
        <begin position="10"/>
        <end position="53"/>
    </location>
</feature>
<dbReference type="AlphaFoldDB" id="A0A843UCN2"/>
<sequence length="294" mass="33183">MLVLAKKYHKIVHVWDNITALAELWHPQTHTFIFPGFEATILLEELELMLGLPRYQRGEEHALSYTVALINAWSILGEITTRKTNLHSMTSRTHRKTGNHAAIAKAAAICICGVILFPAEDDAISFANLGIIDSLSEAIVLSLESSCSRFTHFCLGSVDTRSGLVDTSPRFQKTQLPDWDSRSTLAQGRDRSGYVRARWSFPVETGPPRPSRSFWGLHDTNDWRERAKEQIQNSERRGKQVKSSTTTDDAYLQAFALKYGVNVYKGARRQTASLRAQLYSAMQDREIAQQEAEQ</sequence>
<evidence type="ECO:0000313" key="3">
    <source>
        <dbReference type="Proteomes" id="UP000652761"/>
    </source>
</evidence>
<dbReference type="InterPro" id="IPR019557">
    <property type="entry name" value="AminoTfrase-like_pln_mobile"/>
</dbReference>
<feature type="non-terminal residue" evidence="2">
    <location>
        <position position="294"/>
    </location>
</feature>
<dbReference type="Proteomes" id="UP000652761">
    <property type="component" value="Unassembled WGS sequence"/>
</dbReference>
<dbReference type="Pfam" id="PF10536">
    <property type="entry name" value="PMD"/>
    <property type="match status" value="1"/>
</dbReference>
<comment type="caution">
    <text evidence="2">The sequence shown here is derived from an EMBL/GenBank/DDBJ whole genome shotgun (WGS) entry which is preliminary data.</text>
</comment>
<gene>
    <name evidence="2" type="ORF">Taro_013716</name>
</gene>
<proteinExistence type="predicted"/>